<accession>A0ABR1F642</accession>
<sequence>MSAMDSYLRKYLSGEQIKIYVRGKPAQKIVDLPAWVSDLLSVVSIPVPVPGRKTGGGENGTDSILKSFGLSRVKISVPQRGMPGSGNDALPRISALVNAVIDLPKELDFSIAITQLRGISDMAYEGDKFGVLEIEDWTPATSFYTSEGYIQVVAEITDVPIDITDQTVFKVILQKMFFQGEVNVEVDGTIDVGLDTPVGGFTISKIPAKGSVGLRRYGAIVSEVDDGAMMLSEGEDCAGLVEIENGKQEWFEYDVAEVVEEARS</sequence>
<organism evidence="2 3">
    <name type="scientific">Myxozyma melibiosi</name>
    <dbReference type="NCBI Taxonomy" id="54550"/>
    <lineage>
        <taxon>Eukaryota</taxon>
        <taxon>Fungi</taxon>
        <taxon>Dikarya</taxon>
        <taxon>Ascomycota</taxon>
        <taxon>Saccharomycotina</taxon>
        <taxon>Lipomycetes</taxon>
        <taxon>Lipomycetales</taxon>
        <taxon>Lipomycetaceae</taxon>
        <taxon>Myxozyma</taxon>
    </lineage>
</organism>
<evidence type="ECO:0000313" key="2">
    <source>
        <dbReference type="EMBL" id="KAK7205301.1"/>
    </source>
</evidence>
<name>A0ABR1F642_9ASCO</name>
<evidence type="ECO:0000313" key="3">
    <source>
        <dbReference type="Proteomes" id="UP001498771"/>
    </source>
</evidence>
<dbReference type="Pfam" id="PF22786">
    <property type="entry name" value="Tag1_C"/>
    <property type="match status" value="1"/>
</dbReference>
<dbReference type="GeneID" id="90035227"/>
<dbReference type="InterPro" id="IPR046368">
    <property type="entry name" value="Tag1"/>
</dbReference>
<dbReference type="InterPro" id="IPR055011">
    <property type="entry name" value="Tag1_C"/>
</dbReference>
<dbReference type="RefSeq" id="XP_064768334.1">
    <property type="nucleotide sequence ID" value="XM_064909715.1"/>
</dbReference>
<gene>
    <name evidence="2" type="ORF">BZA70DRAFT_152213</name>
</gene>
<dbReference type="PANTHER" id="PTHR35895">
    <property type="entry name" value="CHROMOSOME 16, WHOLE GENOME SHOTGUN SEQUENCE"/>
    <property type="match status" value="1"/>
</dbReference>
<dbReference type="PANTHER" id="PTHR35895:SF3">
    <property type="entry name" value="PRE-RRNA PROCESSING PROTEIN"/>
    <property type="match status" value="1"/>
</dbReference>
<dbReference type="Proteomes" id="UP001498771">
    <property type="component" value="Unassembled WGS sequence"/>
</dbReference>
<keyword evidence="3" id="KW-1185">Reference proteome</keyword>
<proteinExistence type="predicted"/>
<reference evidence="2 3" key="1">
    <citation type="submission" date="2024-03" db="EMBL/GenBank/DDBJ databases">
        <title>Genome-scale model development and genomic sequencing of the oleaginous clade Lipomyces.</title>
        <authorList>
            <consortium name="Lawrence Berkeley National Laboratory"/>
            <person name="Czajka J.J."/>
            <person name="Han Y."/>
            <person name="Kim J."/>
            <person name="Mondo S.J."/>
            <person name="Hofstad B.A."/>
            <person name="Robles A."/>
            <person name="Haridas S."/>
            <person name="Riley R."/>
            <person name="LaButti K."/>
            <person name="Pangilinan J."/>
            <person name="Andreopoulos W."/>
            <person name="Lipzen A."/>
            <person name="Yan J."/>
            <person name="Wang M."/>
            <person name="Ng V."/>
            <person name="Grigoriev I.V."/>
            <person name="Spatafora J.W."/>
            <person name="Magnuson J.K."/>
            <person name="Baker S.E."/>
            <person name="Pomraning K.R."/>
        </authorList>
    </citation>
    <scope>NUCLEOTIDE SEQUENCE [LARGE SCALE GENOMIC DNA]</scope>
    <source>
        <strain evidence="2 3">Phaff 52-87</strain>
    </source>
</reference>
<comment type="caution">
    <text evidence="2">The sequence shown here is derived from an EMBL/GenBank/DDBJ whole genome shotgun (WGS) entry which is preliminary data.</text>
</comment>
<dbReference type="EMBL" id="JBBJBU010000005">
    <property type="protein sequence ID" value="KAK7205301.1"/>
    <property type="molecule type" value="Genomic_DNA"/>
</dbReference>
<evidence type="ECO:0000259" key="1">
    <source>
        <dbReference type="Pfam" id="PF22786"/>
    </source>
</evidence>
<feature type="domain" description="Tag1 C-terminal" evidence="1">
    <location>
        <begin position="108"/>
        <end position="212"/>
    </location>
</feature>
<protein>
    <recommendedName>
        <fullName evidence="1">Tag1 C-terminal domain-containing protein</fullName>
    </recommendedName>
</protein>